<name>A0A2S2P7Z0_SCHGA</name>
<sequence length="115" mass="13552">MLFTCTLLHITYYYRHGLDATYFVFSVFSVLHSCDFYNFIDIFSLFPPMKKLVYVSNNSNTHRVLIIIMSLIRVYPHNLRLQDQVAIIYAQLLYAAGEYNTRFNIIGCKTVTRYS</sequence>
<dbReference type="EMBL" id="GGMR01012952">
    <property type="protein sequence ID" value="MBY25571.1"/>
    <property type="molecule type" value="Transcribed_RNA"/>
</dbReference>
<gene>
    <name evidence="1" type="ORF">g.107679</name>
</gene>
<accession>A0A2S2P7Z0</accession>
<dbReference type="AlphaFoldDB" id="A0A2S2P7Z0"/>
<organism evidence="1">
    <name type="scientific">Schizaphis graminum</name>
    <name type="common">Green bug aphid</name>
    <dbReference type="NCBI Taxonomy" id="13262"/>
    <lineage>
        <taxon>Eukaryota</taxon>
        <taxon>Metazoa</taxon>
        <taxon>Ecdysozoa</taxon>
        <taxon>Arthropoda</taxon>
        <taxon>Hexapoda</taxon>
        <taxon>Insecta</taxon>
        <taxon>Pterygota</taxon>
        <taxon>Neoptera</taxon>
        <taxon>Paraneoptera</taxon>
        <taxon>Hemiptera</taxon>
        <taxon>Sternorrhyncha</taxon>
        <taxon>Aphidomorpha</taxon>
        <taxon>Aphidoidea</taxon>
        <taxon>Aphididae</taxon>
        <taxon>Aphidini</taxon>
        <taxon>Schizaphis</taxon>
    </lineage>
</organism>
<evidence type="ECO:0000313" key="1">
    <source>
        <dbReference type="EMBL" id="MBY25571.1"/>
    </source>
</evidence>
<reference evidence="1" key="1">
    <citation type="submission" date="2018-04" db="EMBL/GenBank/DDBJ databases">
        <title>Transcriptome of Schizaphis graminum biotype I.</title>
        <authorList>
            <person name="Scully E.D."/>
            <person name="Geib S.M."/>
            <person name="Palmer N.A."/>
            <person name="Koch K."/>
            <person name="Bradshaw J."/>
            <person name="Heng-Moss T."/>
            <person name="Sarath G."/>
        </authorList>
    </citation>
    <scope>NUCLEOTIDE SEQUENCE</scope>
</reference>
<proteinExistence type="predicted"/>
<protein>
    <submittedName>
        <fullName evidence="1">Uncharacterized protein</fullName>
    </submittedName>
</protein>